<evidence type="ECO:0000313" key="2">
    <source>
        <dbReference type="Proteomes" id="UP000326063"/>
    </source>
</evidence>
<dbReference type="InterPro" id="IPR057369">
    <property type="entry name" value="VG15"/>
</dbReference>
<accession>A0A5J6T849</accession>
<dbReference type="EMBL" id="MN234219">
    <property type="protein sequence ID" value="QFG06007.1"/>
    <property type="molecule type" value="Genomic_DNA"/>
</dbReference>
<reference evidence="1 2" key="1">
    <citation type="submission" date="2019-07" db="EMBL/GenBank/DDBJ databases">
        <authorList>
            <person name="Divens A.M."/>
            <person name="Garlena R.A."/>
            <person name="Russell D.A."/>
            <person name="Pope W.H."/>
            <person name="Jacobs-Sera D."/>
            <person name="Hatfull G.F."/>
        </authorList>
    </citation>
    <scope>NUCLEOTIDE SEQUENCE [LARGE SCALE GENOMIC DNA]</scope>
</reference>
<protein>
    <submittedName>
        <fullName evidence="1">MuF-like minor capsid protein</fullName>
    </submittedName>
</protein>
<proteinExistence type="predicted"/>
<dbReference type="KEGG" id="vg:63926102"/>
<name>A0A5J6T849_9CAUD</name>
<gene>
    <name evidence="1" type="primary">5</name>
    <name evidence="1" type="ORF">PBI_MERCURIO_5</name>
</gene>
<dbReference type="RefSeq" id="YP_010051611.1">
    <property type="nucleotide sequence ID" value="NC_054445.1"/>
</dbReference>
<evidence type="ECO:0000313" key="1">
    <source>
        <dbReference type="EMBL" id="QFG06007.1"/>
    </source>
</evidence>
<dbReference type="GeneID" id="63926102"/>
<organism evidence="1 2">
    <name type="scientific">Mycobacterium phage Mercurio</name>
    <dbReference type="NCBI Taxonomy" id="2575612"/>
    <lineage>
        <taxon>Viruses</taxon>
        <taxon>Duplodnaviria</taxon>
        <taxon>Heunggongvirae</taxon>
        <taxon>Uroviricota</taxon>
        <taxon>Caudoviricetes</taxon>
        <taxon>Gclasvirinae</taxon>
        <taxon>Jolieduovirus</taxon>
        <taxon>Jolieduovirus mercurio</taxon>
    </lineage>
</organism>
<dbReference type="Proteomes" id="UP000326063">
    <property type="component" value="Segment"/>
</dbReference>
<dbReference type="Pfam" id="PF25310">
    <property type="entry name" value="VG15"/>
    <property type="match status" value="1"/>
</dbReference>
<sequence length="644" mass="69794">MALGVPEFRRALVKLGDALDSDVVKLVGALATQDTAGAMALITDAYPQIVTPYLAAAGDLTATWYEDQAPALDYIAEPAELPAVDQLAANGRYALTTAKPASVLAGAGRRQLFKTHRDTILTNAEREGVAWVREARPGACGFCRMLATRVLTEGFGGAPGLYLSEDTANANPHTEDAEGHDHCRCVSVPIRGGSPYRVPGYVSGWLDDYEAVSRDESGALLPVWKIADLMEERGAQRGNPVEPPAAGPATAAIVRLDDKRPAAKPASSTRAPDGSPLALPAAPVRLAIEARKAITAPAPGDVADWLAANDQNWKALEAFRALDAIELPPAEREPDPAPAGPRTIGDQLIEALNAAKLALDEPDERKSATAKQRQLRKDARRLAVKNAQRELDEAIADGTAANPIPTKRAKSRPFHEVEAERRAAADVAIDAAVAAFEEACASGDDDRIEATCNAMEALEAAEQERRAAADMQLAKIAEKHERQRARRAAERQAIEDEIAEVAEREGAQTDEDYWQAEAEVMARRTGKSTSEVLVAIRKREFVRQSAFKGAGFEDTLKNEFAHLVEQAYMRAEDATNGVMVRKGSKFDPKNLWYANDATARKHMSEEMAGWFDEHGRITLPVLREMVLSGENFANLTVMNQDYLQ</sequence>
<keyword evidence="2" id="KW-1185">Reference proteome</keyword>